<name>A0ABN7SDP7_OIKDI</name>
<sequence>MNANYEEEVNDENVFTPFDFASQAWNVDDGSIYVADSSTIRVKNGAEERTVPLKSLEADVRSCKRGGNSDESCDNTITNVQVCPDKEAQIVACGTNALQPEVFFLENATETKRHTQQLCPKSAKIDALVKVTSCGDEPAKIQGVAVHTERDSTKIITSSHIFDLKLSSPKFVHISSSDATGANYLYFFTETSSAGDLASFVGFTCNGGGASNLIKIPLKCSREDFVFAKMKQVVETDSMFHVLFETPFNLYKKTTICSYSFQNDFLPVIKNARCDSSHNSDAKIAQTPILEDRGSESESGPYTSISTIWDNVLLLGTQKGEIITATRDSSGAFNISSSRKLTHDKCAGAVLDLKSTIVDDVATVFAAFETCIASVPISDCSSLSTSCCKRTPFCEIIDDDCTQTLTDSPISLSDGSCLAKEPNSTVIETEPIIPKTTMGPVIFKPISGIITEAQIRAQDGCICPQNATVPVAIVGLIVAFVAFVGGYFWGKCSFKPQDELHEYMDDSEWGITNTLSASSSSTAKTRTRIKTSPSKQSATLRSNRSDEGAETVSGARTIPVMGVSSIGSNRDPTLSPRRSADGSITHESRA</sequence>
<comment type="caution">
    <text evidence="1">Lacks conserved residue(s) required for the propagation of feature annotation.</text>
</comment>
<evidence type="ECO:0000256" key="3">
    <source>
        <dbReference type="SAM" id="Phobius"/>
    </source>
</evidence>
<protein>
    <submittedName>
        <fullName evidence="5">Oidioi.mRNA.OKI2018_I69.XSR.g14397.t1.cds</fullName>
    </submittedName>
</protein>
<dbReference type="InterPro" id="IPR027231">
    <property type="entry name" value="Semaphorin"/>
</dbReference>
<feature type="region of interest" description="Disordered" evidence="2">
    <location>
        <begin position="520"/>
        <end position="590"/>
    </location>
</feature>
<dbReference type="InterPro" id="IPR036352">
    <property type="entry name" value="Semap_dom_sf"/>
</dbReference>
<evidence type="ECO:0000256" key="2">
    <source>
        <dbReference type="SAM" id="MobiDB-lite"/>
    </source>
</evidence>
<feature type="domain" description="Sema" evidence="4">
    <location>
        <begin position="1"/>
        <end position="377"/>
    </location>
</feature>
<reference evidence="5 6" key="1">
    <citation type="submission" date="2021-04" db="EMBL/GenBank/DDBJ databases">
        <authorList>
            <person name="Bliznina A."/>
        </authorList>
    </citation>
    <scope>NUCLEOTIDE SEQUENCE [LARGE SCALE GENOMIC DNA]</scope>
</reference>
<dbReference type="Proteomes" id="UP001158576">
    <property type="component" value="Chromosome XSR"/>
</dbReference>
<evidence type="ECO:0000313" key="6">
    <source>
        <dbReference type="Proteomes" id="UP001158576"/>
    </source>
</evidence>
<dbReference type="InterPro" id="IPR001627">
    <property type="entry name" value="Semap_dom"/>
</dbReference>
<dbReference type="SUPFAM" id="SSF101912">
    <property type="entry name" value="Sema domain"/>
    <property type="match status" value="1"/>
</dbReference>
<keyword evidence="6" id="KW-1185">Reference proteome</keyword>
<feature type="compositionally biased region" description="Basic and acidic residues" evidence="2">
    <location>
        <begin position="578"/>
        <end position="590"/>
    </location>
</feature>
<feature type="transmembrane region" description="Helical" evidence="3">
    <location>
        <begin position="467"/>
        <end position="489"/>
    </location>
</feature>
<evidence type="ECO:0000313" key="5">
    <source>
        <dbReference type="EMBL" id="CAG5095913.1"/>
    </source>
</evidence>
<dbReference type="EMBL" id="OU015569">
    <property type="protein sequence ID" value="CAG5095913.1"/>
    <property type="molecule type" value="Genomic_DNA"/>
</dbReference>
<dbReference type="PROSITE" id="PS51004">
    <property type="entry name" value="SEMA"/>
    <property type="match status" value="1"/>
</dbReference>
<dbReference type="PANTHER" id="PTHR11036">
    <property type="entry name" value="SEMAPHORIN"/>
    <property type="match status" value="1"/>
</dbReference>
<proteinExistence type="predicted"/>
<dbReference type="PANTHER" id="PTHR11036:SF127">
    <property type="entry name" value="SEMAPHORIN-1A"/>
    <property type="match status" value="1"/>
</dbReference>
<feature type="compositionally biased region" description="Polar residues" evidence="2">
    <location>
        <begin position="533"/>
        <end position="542"/>
    </location>
</feature>
<accession>A0ABN7SDP7</accession>
<keyword evidence="3" id="KW-0472">Membrane</keyword>
<evidence type="ECO:0000256" key="1">
    <source>
        <dbReference type="PROSITE-ProRule" id="PRU00352"/>
    </source>
</evidence>
<keyword evidence="3" id="KW-0812">Transmembrane</keyword>
<evidence type="ECO:0000259" key="4">
    <source>
        <dbReference type="PROSITE" id="PS51004"/>
    </source>
</evidence>
<dbReference type="InterPro" id="IPR015943">
    <property type="entry name" value="WD40/YVTN_repeat-like_dom_sf"/>
</dbReference>
<dbReference type="Gene3D" id="2.130.10.10">
    <property type="entry name" value="YVTN repeat-like/Quinoprotein amine dehydrogenase"/>
    <property type="match status" value="1"/>
</dbReference>
<organism evidence="5 6">
    <name type="scientific">Oikopleura dioica</name>
    <name type="common">Tunicate</name>
    <dbReference type="NCBI Taxonomy" id="34765"/>
    <lineage>
        <taxon>Eukaryota</taxon>
        <taxon>Metazoa</taxon>
        <taxon>Chordata</taxon>
        <taxon>Tunicata</taxon>
        <taxon>Appendicularia</taxon>
        <taxon>Copelata</taxon>
        <taxon>Oikopleuridae</taxon>
        <taxon>Oikopleura</taxon>
    </lineage>
</organism>
<keyword evidence="3" id="KW-1133">Transmembrane helix</keyword>
<gene>
    <name evidence="5" type="ORF">OKIOD_LOCUS5955</name>
</gene>